<evidence type="ECO:0000313" key="4">
    <source>
        <dbReference type="Proteomes" id="UP000191418"/>
    </source>
</evidence>
<evidence type="ECO:0000256" key="2">
    <source>
        <dbReference type="SAM" id="SignalP"/>
    </source>
</evidence>
<feature type="region of interest" description="Disordered" evidence="1">
    <location>
        <begin position="248"/>
        <end position="279"/>
    </location>
</feature>
<comment type="caution">
    <text evidence="3">The sequence shown here is derived from an EMBL/GenBank/DDBJ whole genome shotgun (WGS) entry which is preliminary data.</text>
</comment>
<feature type="chain" id="PRO_5010695953" description="Bacterial Ig domain-containing protein" evidence="2">
    <location>
        <begin position="29"/>
        <end position="372"/>
    </location>
</feature>
<dbReference type="Proteomes" id="UP000191418">
    <property type="component" value="Unassembled WGS sequence"/>
</dbReference>
<organism evidence="3 4">
    <name type="scientific">Oceanospirillum multiglobuliferum</name>
    <dbReference type="NCBI Taxonomy" id="64969"/>
    <lineage>
        <taxon>Bacteria</taxon>
        <taxon>Pseudomonadati</taxon>
        <taxon>Pseudomonadota</taxon>
        <taxon>Gammaproteobacteria</taxon>
        <taxon>Oceanospirillales</taxon>
        <taxon>Oceanospirillaceae</taxon>
        <taxon>Oceanospirillum</taxon>
    </lineage>
</organism>
<evidence type="ECO:0000313" key="3">
    <source>
        <dbReference type="EMBL" id="OPX54764.1"/>
    </source>
</evidence>
<keyword evidence="4" id="KW-1185">Reference proteome</keyword>
<feature type="signal peptide" evidence="2">
    <location>
        <begin position="1"/>
        <end position="28"/>
    </location>
</feature>
<sequence>MNRLTTCTLVGLTVLNLAACGNSSSTDADSNSTTDSNIKTATLEGTAATGAAIANETVTAKCVDGSGFLNAVTTGSDGKWVGTVAPTSLPCALKVNSTVLGTMLYSFAETQGTVNISPLTNLAVARATSSLPDEWFKSTNIKIDTTAFNNAVQSLTTSLTTSGFTLPTGNPITTQFVIGDPWDKVLDNLAASINSSTSFKSYSELVTVFLDGTNSFPAFVAAGNNVTPTPVTPTPVIPTPVTPTPVTPTPVIPTPVTPTPVTPTPVTPTPVTPTPVTPTPGSYDLKVTVNVSGTSTVTTLSGVPKPSSQSEFCSADQYSQFQNTSNGGSYTWEIVSCNFSGNEGNIAAKANISVAGFNTSINYLTNYLYIAK</sequence>
<feature type="compositionally biased region" description="Pro residues" evidence="1">
    <location>
        <begin position="248"/>
        <end position="278"/>
    </location>
</feature>
<dbReference type="EMBL" id="MTSM01000019">
    <property type="protein sequence ID" value="OPX54764.1"/>
    <property type="molecule type" value="Genomic_DNA"/>
</dbReference>
<name>A0A1V4T4A8_9GAMM</name>
<proteinExistence type="predicted"/>
<protein>
    <recommendedName>
        <fullName evidence="5">Bacterial Ig domain-containing protein</fullName>
    </recommendedName>
</protein>
<dbReference type="RefSeq" id="WP_080051880.1">
    <property type="nucleotide sequence ID" value="NZ_MTSM01000019.1"/>
</dbReference>
<dbReference type="STRING" id="64969.SAMN02745127_02475"/>
<accession>A0A1V4T4A8</accession>
<reference evidence="3 4" key="1">
    <citation type="submission" date="2017-01" db="EMBL/GenBank/DDBJ databases">
        <title>Genome Sequencing of a Marine Spirillum, Oceanospirillum multiglobuliferum ATCC 33336, from Japan.</title>
        <authorList>
            <person name="Carney J.G."/>
            <person name="Trachtenberg A.M."/>
            <person name="Rheaume B.A."/>
            <person name="Linnane J.D."/>
            <person name="Pitts N.L."/>
            <person name="Mykles D.L."/>
            <person name="Maclea K.S."/>
        </authorList>
    </citation>
    <scope>NUCLEOTIDE SEQUENCE [LARGE SCALE GENOMIC DNA]</scope>
    <source>
        <strain evidence="3 4">ATCC 33336</strain>
    </source>
</reference>
<gene>
    <name evidence="3" type="ORF">BTE48_12735</name>
</gene>
<keyword evidence="2" id="KW-0732">Signal</keyword>
<dbReference type="AlphaFoldDB" id="A0A1V4T4A8"/>
<evidence type="ECO:0000256" key="1">
    <source>
        <dbReference type="SAM" id="MobiDB-lite"/>
    </source>
</evidence>
<evidence type="ECO:0008006" key="5">
    <source>
        <dbReference type="Google" id="ProtNLM"/>
    </source>
</evidence>